<dbReference type="HOGENOM" id="CLU_691923_0_0_6"/>
<keyword evidence="1" id="KW-0812">Transmembrane</keyword>
<reference evidence="2 3" key="1">
    <citation type="submission" date="2013-02" db="EMBL/GenBank/DDBJ databases">
        <title>The Genome Sequence of Acinetobacter johnsonii ANC 3681.</title>
        <authorList>
            <consortium name="The Broad Institute Genome Sequencing Platform"/>
            <consortium name="The Broad Institute Genome Sequencing Center for Infectious Disease"/>
            <person name="Cerqueira G."/>
            <person name="Feldgarden M."/>
            <person name="Courvalin P."/>
            <person name="Perichon B."/>
            <person name="Grillot-Courvalin C."/>
            <person name="Clermont D."/>
            <person name="Rocha E."/>
            <person name="Yoon E.-J."/>
            <person name="Nemec A."/>
            <person name="Walker B."/>
            <person name="Young S.K."/>
            <person name="Zeng Q."/>
            <person name="Gargeya S."/>
            <person name="Fitzgerald M."/>
            <person name="Haas B."/>
            <person name="Abouelleil A."/>
            <person name="Alvarado L."/>
            <person name="Arachchi H.M."/>
            <person name="Berlin A.M."/>
            <person name="Chapman S.B."/>
            <person name="Dewar J."/>
            <person name="Goldberg J."/>
            <person name="Griggs A."/>
            <person name="Gujja S."/>
            <person name="Hansen M."/>
            <person name="Howarth C."/>
            <person name="Imamovic A."/>
            <person name="Larimer J."/>
            <person name="McCowan C."/>
            <person name="Murphy C."/>
            <person name="Neiman D."/>
            <person name="Pearson M."/>
            <person name="Priest M."/>
            <person name="Roberts A."/>
            <person name="Saif S."/>
            <person name="Shea T."/>
            <person name="Sisk P."/>
            <person name="Sykes S."/>
            <person name="Wortman J."/>
            <person name="Nusbaum C."/>
            <person name="Birren B."/>
        </authorList>
    </citation>
    <scope>NUCLEOTIDE SEQUENCE [LARGE SCALE GENOMIC DNA]</scope>
    <source>
        <strain evidence="2 3">ANC 3681</strain>
    </source>
</reference>
<feature type="transmembrane region" description="Helical" evidence="1">
    <location>
        <begin position="199"/>
        <end position="218"/>
    </location>
</feature>
<feature type="transmembrane region" description="Helical" evidence="1">
    <location>
        <begin position="54"/>
        <end position="77"/>
    </location>
</feature>
<dbReference type="PATRIC" id="fig|1217662.4.peg.2833"/>
<protein>
    <recommendedName>
        <fullName evidence="4">Oligosaccharide repeat unit polymerase</fullName>
    </recommendedName>
</protein>
<evidence type="ECO:0000313" key="2">
    <source>
        <dbReference type="EMBL" id="ENV71569.1"/>
    </source>
</evidence>
<feature type="transmembrane region" description="Helical" evidence="1">
    <location>
        <begin position="352"/>
        <end position="385"/>
    </location>
</feature>
<evidence type="ECO:0008006" key="4">
    <source>
        <dbReference type="Google" id="ProtNLM"/>
    </source>
</evidence>
<sequence>MFYLGLFLAFISSLPCMYLDWKAKSPMVLFWFLNIPFLYIPFFFFIKEGLSHEWIFIVASNFIIICNLIYFLLVLFFGGKKDYLLDLSEKKHKNTLIYFVGFSILFIFFMNGINLESFLESNLTSKRDLGVWYIVLLGLSAFIFSQFIYAYENKKIVLGVFIISIFLIILLYFRSRSIIGLFFLPLFFYILFFDKSKRYLLLIFVPFIFILSQLVKAIRYQGSLSNSLEGGGVKDSFSEILAKNFTSGDLSIVSVFFQAIEECNISTWCGNFTFFQKIFSKFYFWKFDGKTIEYELYDSFITSGVGGSLHPTSYGYSYADAGGFIGVIYFIVLFFSRFLIHRFLLTSHLNYLYFGFIMYFVLFFSRGSVYNGFVFLVVVMLFDILMTRYRVLLPKRSY</sequence>
<gene>
    <name evidence="2" type="ORF">F946_02928</name>
</gene>
<name>N9CM49_ACIJO</name>
<keyword evidence="1" id="KW-0472">Membrane</keyword>
<dbReference type="EMBL" id="APPZ01000009">
    <property type="protein sequence ID" value="ENV71569.1"/>
    <property type="molecule type" value="Genomic_DNA"/>
</dbReference>
<comment type="caution">
    <text evidence="2">The sequence shown here is derived from an EMBL/GenBank/DDBJ whole genome shotgun (WGS) entry which is preliminary data.</text>
</comment>
<dbReference type="Proteomes" id="UP000018444">
    <property type="component" value="Unassembled WGS sequence"/>
</dbReference>
<evidence type="ECO:0000256" key="1">
    <source>
        <dbReference type="SAM" id="Phobius"/>
    </source>
</evidence>
<proteinExistence type="predicted"/>
<accession>N9CM49</accession>
<dbReference type="RefSeq" id="WP_004983871.1">
    <property type="nucleotide sequence ID" value="NZ_KB849707.1"/>
</dbReference>
<organism evidence="2 3">
    <name type="scientific">Acinetobacter johnsonii ANC 3681</name>
    <dbReference type="NCBI Taxonomy" id="1217662"/>
    <lineage>
        <taxon>Bacteria</taxon>
        <taxon>Pseudomonadati</taxon>
        <taxon>Pseudomonadota</taxon>
        <taxon>Gammaproteobacteria</taxon>
        <taxon>Moraxellales</taxon>
        <taxon>Moraxellaceae</taxon>
        <taxon>Acinetobacter</taxon>
    </lineage>
</organism>
<evidence type="ECO:0000313" key="3">
    <source>
        <dbReference type="Proteomes" id="UP000018444"/>
    </source>
</evidence>
<feature type="transmembrane region" description="Helical" evidence="1">
    <location>
        <begin position="178"/>
        <end position="193"/>
    </location>
</feature>
<feature type="transmembrane region" description="Helical" evidence="1">
    <location>
        <begin position="156"/>
        <end position="173"/>
    </location>
</feature>
<dbReference type="AlphaFoldDB" id="N9CM49"/>
<keyword evidence="1" id="KW-1133">Transmembrane helix</keyword>
<feature type="transmembrane region" description="Helical" evidence="1">
    <location>
        <begin position="318"/>
        <end position="340"/>
    </location>
</feature>
<feature type="transmembrane region" description="Helical" evidence="1">
    <location>
        <begin position="29"/>
        <end position="47"/>
    </location>
</feature>
<dbReference type="GeneID" id="56340074"/>
<feature type="transmembrane region" description="Helical" evidence="1">
    <location>
        <begin position="131"/>
        <end position="150"/>
    </location>
</feature>
<feature type="transmembrane region" description="Helical" evidence="1">
    <location>
        <begin position="97"/>
        <end position="119"/>
    </location>
</feature>